<keyword evidence="2" id="KW-0812">Transmembrane</keyword>
<feature type="region of interest" description="Disordered" evidence="1">
    <location>
        <begin position="187"/>
        <end position="279"/>
    </location>
</feature>
<evidence type="ECO:0000313" key="3">
    <source>
        <dbReference type="EMBL" id="CAL1590203.1"/>
    </source>
</evidence>
<dbReference type="Proteomes" id="UP001497482">
    <property type="component" value="Chromosome 19"/>
</dbReference>
<dbReference type="AlphaFoldDB" id="A0AAV2KJI8"/>
<proteinExistence type="predicted"/>
<keyword evidence="4" id="KW-1185">Reference proteome</keyword>
<name>A0AAV2KJI8_KNICA</name>
<keyword evidence="2" id="KW-0472">Membrane</keyword>
<feature type="region of interest" description="Disordered" evidence="1">
    <location>
        <begin position="100"/>
        <end position="120"/>
    </location>
</feature>
<protein>
    <submittedName>
        <fullName evidence="3">Uncharacterized protein</fullName>
    </submittedName>
</protein>
<feature type="compositionally biased region" description="Low complexity" evidence="1">
    <location>
        <begin position="46"/>
        <end position="60"/>
    </location>
</feature>
<feature type="compositionally biased region" description="Polar residues" evidence="1">
    <location>
        <begin position="208"/>
        <end position="225"/>
    </location>
</feature>
<gene>
    <name evidence="3" type="ORF">KC01_LOCUS19747</name>
</gene>
<feature type="region of interest" description="Disordered" evidence="1">
    <location>
        <begin position="1"/>
        <end position="75"/>
    </location>
</feature>
<organism evidence="3 4">
    <name type="scientific">Knipowitschia caucasica</name>
    <name type="common">Caucasian dwarf goby</name>
    <name type="synonym">Pomatoschistus caucasicus</name>
    <dbReference type="NCBI Taxonomy" id="637954"/>
    <lineage>
        <taxon>Eukaryota</taxon>
        <taxon>Metazoa</taxon>
        <taxon>Chordata</taxon>
        <taxon>Craniata</taxon>
        <taxon>Vertebrata</taxon>
        <taxon>Euteleostomi</taxon>
        <taxon>Actinopterygii</taxon>
        <taxon>Neopterygii</taxon>
        <taxon>Teleostei</taxon>
        <taxon>Neoteleostei</taxon>
        <taxon>Acanthomorphata</taxon>
        <taxon>Gobiaria</taxon>
        <taxon>Gobiiformes</taxon>
        <taxon>Gobioidei</taxon>
        <taxon>Gobiidae</taxon>
        <taxon>Gobiinae</taxon>
        <taxon>Knipowitschia</taxon>
    </lineage>
</organism>
<accession>A0AAV2KJI8</accession>
<evidence type="ECO:0000256" key="2">
    <source>
        <dbReference type="SAM" id="Phobius"/>
    </source>
</evidence>
<reference evidence="3 4" key="1">
    <citation type="submission" date="2024-04" db="EMBL/GenBank/DDBJ databases">
        <authorList>
            <person name="Waldvogel A.-M."/>
            <person name="Schoenle A."/>
        </authorList>
    </citation>
    <scope>NUCLEOTIDE SEQUENCE [LARGE SCALE GENOMIC DNA]</scope>
</reference>
<dbReference type="EMBL" id="OZ035841">
    <property type="protein sequence ID" value="CAL1590203.1"/>
    <property type="molecule type" value="Genomic_DNA"/>
</dbReference>
<feature type="transmembrane region" description="Helical" evidence="2">
    <location>
        <begin position="124"/>
        <end position="144"/>
    </location>
</feature>
<feature type="compositionally biased region" description="Low complexity" evidence="1">
    <location>
        <begin position="232"/>
        <end position="253"/>
    </location>
</feature>
<evidence type="ECO:0000313" key="4">
    <source>
        <dbReference type="Proteomes" id="UP001497482"/>
    </source>
</evidence>
<feature type="compositionally biased region" description="Polar residues" evidence="1">
    <location>
        <begin position="26"/>
        <end position="39"/>
    </location>
</feature>
<keyword evidence="2" id="KW-1133">Transmembrane helix</keyword>
<evidence type="ECO:0000256" key="1">
    <source>
        <dbReference type="SAM" id="MobiDB-lite"/>
    </source>
</evidence>
<sequence>MSSPSKCPLGQLISADMTDEAPKTPSALTLESTTFQTNPGDREEAQASASSAAVNTSSDDVSAESTTQERGDINNNVTSAAYDHTTTNQTGLVIGVAAEEEEPMGGNSDPPTKKETEPSAGSSWGYVILVLLLLLVVALCIVLVRMRRVSRTYTFDLQRPPPRTCEPMGSFEPVYLDDLDYQVHTTEIPELLGGQENKTEDKEPDIEVSQTNGLQTTAPTESCPTPETGPAQDQQNLDELNQEQQDQQDQDQQNPASRSSPVLFIEEEELNANNNNPSLRSSAFEEINLEESSVLPFSSSPQHRRLY</sequence>